<name>A0ABT2AEH7_9BURK</name>
<dbReference type="SUPFAM" id="SSF46785">
    <property type="entry name" value="Winged helix' DNA-binding domain"/>
    <property type="match status" value="1"/>
</dbReference>
<organism evidence="6 7">
    <name type="scientific">Massilia norwichensis</name>
    <dbReference type="NCBI Taxonomy" id="1442366"/>
    <lineage>
        <taxon>Bacteria</taxon>
        <taxon>Pseudomonadati</taxon>
        <taxon>Pseudomonadota</taxon>
        <taxon>Betaproteobacteria</taxon>
        <taxon>Burkholderiales</taxon>
        <taxon>Oxalobacteraceae</taxon>
        <taxon>Telluria group</taxon>
        <taxon>Massilia</taxon>
    </lineage>
</organism>
<dbReference type="SUPFAM" id="SSF53850">
    <property type="entry name" value="Periplasmic binding protein-like II"/>
    <property type="match status" value="1"/>
</dbReference>
<dbReference type="InterPro" id="IPR000847">
    <property type="entry name" value="LysR_HTH_N"/>
</dbReference>
<dbReference type="Pfam" id="PF03466">
    <property type="entry name" value="LysR_substrate"/>
    <property type="match status" value="1"/>
</dbReference>
<reference evidence="6 7" key="1">
    <citation type="submission" date="2022-08" db="EMBL/GenBank/DDBJ databases">
        <title>Reclassification of Massilia species as members of the genera Telluria, Duganella, Pseudoduganella, Mokoshia gen. nov. and Zemynaea gen. nov. using orthogonal and non-orthogonal genome-based approaches.</title>
        <authorList>
            <person name="Bowman J.P."/>
        </authorList>
    </citation>
    <scope>NUCLEOTIDE SEQUENCE [LARGE SCALE GENOMIC DNA]</scope>
    <source>
        <strain evidence="6 7">LMG 28164</strain>
    </source>
</reference>
<evidence type="ECO:0000313" key="7">
    <source>
        <dbReference type="Proteomes" id="UP001205560"/>
    </source>
</evidence>
<evidence type="ECO:0000259" key="5">
    <source>
        <dbReference type="PROSITE" id="PS50931"/>
    </source>
</evidence>
<evidence type="ECO:0000256" key="3">
    <source>
        <dbReference type="ARBA" id="ARBA00023125"/>
    </source>
</evidence>
<evidence type="ECO:0000256" key="2">
    <source>
        <dbReference type="ARBA" id="ARBA00023015"/>
    </source>
</evidence>
<dbReference type="InterPro" id="IPR005119">
    <property type="entry name" value="LysR_subst-bd"/>
</dbReference>
<dbReference type="InterPro" id="IPR036388">
    <property type="entry name" value="WH-like_DNA-bd_sf"/>
</dbReference>
<protein>
    <submittedName>
        <fullName evidence="6">LysR family transcriptional regulator</fullName>
    </submittedName>
</protein>
<dbReference type="EMBL" id="JANUGX010000043">
    <property type="protein sequence ID" value="MCS0592437.1"/>
    <property type="molecule type" value="Genomic_DNA"/>
</dbReference>
<accession>A0ABT2AEH7</accession>
<dbReference type="InterPro" id="IPR036390">
    <property type="entry name" value="WH_DNA-bd_sf"/>
</dbReference>
<feature type="domain" description="HTH lysR-type" evidence="5">
    <location>
        <begin position="1"/>
        <end position="58"/>
    </location>
</feature>
<dbReference type="Proteomes" id="UP001205560">
    <property type="component" value="Unassembled WGS sequence"/>
</dbReference>
<keyword evidence="2" id="KW-0805">Transcription regulation</keyword>
<gene>
    <name evidence="6" type="ORF">NX782_24960</name>
</gene>
<proteinExistence type="inferred from homology"/>
<keyword evidence="4" id="KW-0804">Transcription</keyword>
<comment type="caution">
    <text evidence="6">The sequence shown here is derived from an EMBL/GenBank/DDBJ whole genome shotgun (WGS) entry which is preliminary data.</text>
</comment>
<dbReference type="PANTHER" id="PTHR30346">
    <property type="entry name" value="TRANSCRIPTIONAL DUAL REGULATOR HCAR-RELATED"/>
    <property type="match status" value="1"/>
</dbReference>
<dbReference type="Gene3D" id="1.10.10.10">
    <property type="entry name" value="Winged helix-like DNA-binding domain superfamily/Winged helix DNA-binding domain"/>
    <property type="match status" value="1"/>
</dbReference>
<keyword evidence="7" id="KW-1185">Reference proteome</keyword>
<dbReference type="PROSITE" id="PS50931">
    <property type="entry name" value="HTH_LYSR"/>
    <property type="match status" value="1"/>
</dbReference>
<keyword evidence="3" id="KW-0238">DNA-binding</keyword>
<evidence type="ECO:0000256" key="1">
    <source>
        <dbReference type="ARBA" id="ARBA00009437"/>
    </source>
</evidence>
<dbReference type="Pfam" id="PF00126">
    <property type="entry name" value="HTH_1"/>
    <property type="match status" value="1"/>
</dbReference>
<dbReference type="PANTHER" id="PTHR30346:SF17">
    <property type="entry name" value="LYSR FAMILY TRANSCRIPTIONAL REGULATOR"/>
    <property type="match status" value="1"/>
</dbReference>
<comment type="similarity">
    <text evidence="1">Belongs to the LysR transcriptional regulatory family.</text>
</comment>
<evidence type="ECO:0000256" key="4">
    <source>
        <dbReference type="ARBA" id="ARBA00023163"/>
    </source>
</evidence>
<sequence length="293" mass="31914">MNLRHLQFFVVLAEELNFSRAAERLHVAQPALSQQIRLLEDRLGTQLIDRGSRPLRLTEAGTYLATEARHILETFEHAALGTREIGLGKRGWLGIGFTRSAVYSVLPPALKAFHRAYPDVELKLFEMLTEEQADALRDLSIHVGIGRQVQDVPGFATQPLLGEPLVAVLAADHPLAARADLEIDDLGGEPLILYPRQPAASFPRFVEGLYRDAGLTPEVAHRADEIQTAIALVAAGLGVTYVGASVARLGRSDVTYKPLRGAAAKRLSTLSATFRSDDQSAHLAAFLGMLKTL</sequence>
<dbReference type="CDD" id="cd08414">
    <property type="entry name" value="PBP2_LTTR_aromatics_like"/>
    <property type="match status" value="1"/>
</dbReference>
<dbReference type="Gene3D" id="3.40.190.10">
    <property type="entry name" value="Periplasmic binding protein-like II"/>
    <property type="match status" value="2"/>
</dbReference>
<dbReference type="RefSeq" id="WP_258848206.1">
    <property type="nucleotide sequence ID" value="NZ_JANUGX010000043.1"/>
</dbReference>
<evidence type="ECO:0000313" key="6">
    <source>
        <dbReference type="EMBL" id="MCS0592437.1"/>
    </source>
</evidence>
<dbReference type="PRINTS" id="PR00039">
    <property type="entry name" value="HTHLYSR"/>
</dbReference>